<dbReference type="EMBL" id="CP154622">
    <property type="protein sequence ID" value="XAM41821.1"/>
    <property type="molecule type" value="Genomic_DNA"/>
</dbReference>
<protein>
    <submittedName>
        <fullName evidence="1">Uncharacterized protein</fullName>
    </submittedName>
</protein>
<name>A0ABZ3FF40_9FIRM</name>
<gene>
    <name evidence="1" type="ORF">TPELB_21340</name>
</gene>
<sequence>MSIDFSKCKAIKIEKYLRAEIKKDKWFNKSDMCYITGGTDNLVVHHLGKSFKDMFDETLKKLNIIYKPYKENYSHIELIQIKEELINQHKHYSEPITLNETVHTDMHLYFASKNVSREELEEFKNVYHGKRIYKYEKNNGKIKEIA</sequence>
<dbReference type="RefSeq" id="WP_343337012.1">
    <property type="nucleotide sequence ID" value="NZ_CP154622.1"/>
</dbReference>
<evidence type="ECO:0000313" key="2">
    <source>
        <dbReference type="Proteomes" id="UP001477947"/>
    </source>
</evidence>
<reference evidence="1 2" key="1">
    <citation type="submission" date="2024-04" db="EMBL/GenBank/DDBJ databases">
        <title>Isolation and characterization of novel acetogenic strains of the genera Terrisporobacter and Acetoanaerobium.</title>
        <authorList>
            <person name="Boeer T."/>
            <person name="Schueler M.A."/>
            <person name="Lueschen A."/>
            <person name="Eysell L."/>
            <person name="Droege J."/>
            <person name="Heinemann M."/>
            <person name="Engelhardt L."/>
            <person name="Basen M."/>
            <person name="Daniel R."/>
        </authorList>
    </citation>
    <scope>NUCLEOTIDE SEQUENCE [LARGE SCALE GENOMIC DNA]</scope>
    <source>
        <strain evidence="1 2">ELB</strain>
    </source>
</reference>
<keyword evidence="2" id="KW-1185">Reference proteome</keyword>
<proteinExistence type="predicted"/>
<accession>A0ABZ3FF40</accession>
<dbReference type="Proteomes" id="UP001477947">
    <property type="component" value="Chromosome"/>
</dbReference>
<evidence type="ECO:0000313" key="1">
    <source>
        <dbReference type="EMBL" id="XAM41821.1"/>
    </source>
</evidence>
<organism evidence="1 2">
    <name type="scientific">Terrisporobacter petrolearius</name>
    <dbReference type="NCBI Taxonomy" id="1460447"/>
    <lineage>
        <taxon>Bacteria</taxon>
        <taxon>Bacillati</taxon>
        <taxon>Bacillota</taxon>
        <taxon>Clostridia</taxon>
        <taxon>Peptostreptococcales</taxon>
        <taxon>Peptostreptococcaceae</taxon>
        <taxon>Terrisporobacter</taxon>
    </lineage>
</organism>